<dbReference type="PANTHER" id="PTHR30294:SF29">
    <property type="entry name" value="MULTIDRUG ABC TRANSPORTER PERMEASE YBHS-RELATED"/>
    <property type="match status" value="1"/>
</dbReference>
<evidence type="ECO:0000256" key="3">
    <source>
        <dbReference type="ARBA" id="ARBA00022692"/>
    </source>
</evidence>
<feature type="domain" description="ABC-2 type transporter transmembrane" evidence="7">
    <location>
        <begin position="22"/>
        <end position="382"/>
    </location>
</feature>
<sequence>MHKILVVAKNVFLTRILKPTYYWMIIAPIILAIGAILFNQYVNNQSKTNKPEIAVIAPDSIKKTIMNENRSYAIKQHVQTVKEGKRLMIDGPLDGVLYIGKDFKSTKYIYNNLSDKKNPLPDIQNDINSARAMITASNLNLSRNDLNNLFGNTKIKQVDYNSGTKREKPVYNGYTGTELFSEAVVILMFFLLTSYISITGTEIGKEKGDHVLESVIASIPPKDHFSGKMLGISYLMIFQIFIYAMLFGIAKIFLRIIGKQKWLDLSIFRGITAQYAIITVLLMITAIMLYVLFAALVASFVSRNEDISQATSIVSSCMLVPYFISFLTQETPNNTISVSLSFIPFISHSIMPIRLSKFATGYSSGWISLFVNIIAVIIMYLITSKVYSKNVFNYSKDKPLKNMLRLATGK</sequence>
<dbReference type="PANTHER" id="PTHR30294">
    <property type="entry name" value="MEMBRANE COMPONENT OF ABC TRANSPORTER YHHJ-RELATED"/>
    <property type="match status" value="1"/>
</dbReference>
<feature type="transmembrane region" description="Helical" evidence="6">
    <location>
        <begin position="275"/>
        <end position="301"/>
    </location>
</feature>
<proteinExistence type="predicted"/>
<keyword evidence="5 6" id="KW-0472">Membrane</keyword>
<feature type="transmembrane region" description="Helical" evidence="6">
    <location>
        <begin position="361"/>
        <end position="382"/>
    </location>
</feature>
<evidence type="ECO:0000313" key="9">
    <source>
        <dbReference type="Proteomes" id="UP001057532"/>
    </source>
</evidence>
<keyword evidence="4 6" id="KW-1133">Transmembrane helix</keyword>
<dbReference type="Proteomes" id="UP001057532">
    <property type="component" value="Chromosome"/>
</dbReference>
<feature type="transmembrane region" description="Helical" evidence="6">
    <location>
        <begin position="20"/>
        <end position="42"/>
    </location>
</feature>
<dbReference type="InterPro" id="IPR051449">
    <property type="entry name" value="ABC-2_transporter_component"/>
</dbReference>
<evidence type="ECO:0000256" key="5">
    <source>
        <dbReference type="ARBA" id="ARBA00023136"/>
    </source>
</evidence>
<dbReference type="Pfam" id="PF12698">
    <property type="entry name" value="ABC2_membrane_3"/>
    <property type="match status" value="1"/>
</dbReference>
<keyword evidence="9" id="KW-1185">Reference proteome</keyword>
<dbReference type="RefSeq" id="WP_252780066.1">
    <property type="nucleotide sequence ID" value="NZ_CP097478.1"/>
</dbReference>
<evidence type="ECO:0000256" key="1">
    <source>
        <dbReference type="ARBA" id="ARBA00004651"/>
    </source>
</evidence>
<feature type="transmembrane region" description="Helical" evidence="6">
    <location>
        <begin position="232"/>
        <end position="254"/>
    </location>
</feature>
<evidence type="ECO:0000256" key="2">
    <source>
        <dbReference type="ARBA" id="ARBA00022475"/>
    </source>
</evidence>
<evidence type="ECO:0000256" key="6">
    <source>
        <dbReference type="SAM" id="Phobius"/>
    </source>
</evidence>
<accession>A0ABY5C6M7</accession>
<feature type="transmembrane region" description="Helical" evidence="6">
    <location>
        <begin position="179"/>
        <end position="198"/>
    </location>
</feature>
<keyword evidence="2" id="KW-1003">Cell membrane</keyword>
<protein>
    <submittedName>
        <fullName evidence="8">ABC transporter permease</fullName>
    </submittedName>
</protein>
<dbReference type="EMBL" id="CP097478">
    <property type="protein sequence ID" value="USS93258.1"/>
    <property type="molecule type" value="Genomic_DNA"/>
</dbReference>
<reference evidence="8" key="1">
    <citation type="submission" date="2022-05" db="EMBL/GenBank/DDBJ databases">
        <authorList>
            <person name="Oliphant S.A."/>
            <person name="Watson-Haigh N.S."/>
            <person name="Sumby K.M."/>
            <person name="Gardner J.M."/>
            <person name="Jiranek V."/>
        </authorList>
    </citation>
    <scope>NUCLEOTIDE SEQUENCE</scope>
    <source>
        <strain evidence="8">Ru20-1</strain>
    </source>
</reference>
<feature type="transmembrane region" description="Helical" evidence="6">
    <location>
        <begin position="307"/>
        <end position="324"/>
    </location>
</feature>
<dbReference type="InterPro" id="IPR013525">
    <property type="entry name" value="ABC2_TM"/>
</dbReference>
<evidence type="ECO:0000256" key="4">
    <source>
        <dbReference type="ARBA" id="ARBA00022989"/>
    </source>
</evidence>
<gene>
    <name evidence="8" type="ORF">M8332_06615</name>
</gene>
<feature type="transmembrane region" description="Helical" evidence="6">
    <location>
        <begin position="336"/>
        <end position="355"/>
    </location>
</feature>
<evidence type="ECO:0000313" key="8">
    <source>
        <dbReference type="EMBL" id="USS93258.1"/>
    </source>
</evidence>
<organism evidence="8 9">
    <name type="scientific">Fructilactobacillus ixorae</name>
    <dbReference type="NCBI Taxonomy" id="1750535"/>
    <lineage>
        <taxon>Bacteria</taxon>
        <taxon>Bacillati</taxon>
        <taxon>Bacillota</taxon>
        <taxon>Bacilli</taxon>
        <taxon>Lactobacillales</taxon>
        <taxon>Lactobacillaceae</taxon>
        <taxon>Fructilactobacillus</taxon>
    </lineage>
</organism>
<name>A0ABY5C6M7_9LACO</name>
<keyword evidence="3 6" id="KW-0812">Transmembrane</keyword>
<comment type="subcellular location">
    <subcellularLocation>
        <location evidence="1">Cell membrane</location>
        <topology evidence="1">Multi-pass membrane protein</topology>
    </subcellularLocation>
</comment>
<evidence type="ECO:0000259" key="7">
    <source>
        <dbReference type="Pfam" id="PF12698"/>
    </source>
</evidence>